<evidence type="ECO:0000313" key="9">
    <source>
        <dbReference type="Proteomes" id="UP000078540"/>
    </source>
</evidence>
<keyword evidence="4" id="KW-0479">Metal-binding</keyword>
<sequence>MALFRGLFDFFLNDNKLDEKLGLTEKQKKLVQNTWAIVRKDEVSVGVALLLAFFKQYPESQKEFKSFKDVPLDELPKNKRFQAHCINIVTTLGKVIEQMHDPELMEASLINFTEKHKVRGQTPEQFENLKQVILGAFPSLFGKQYTSEVQEAWKKTLDLIFSRIYQVIRGTIDVNLSELVYLAAQLSPVECRRLIAALHYTTYDLPSSLAEAERKVDEEIPCLRLLLHWNNSPEEGRGKTHAAIVHRLRQLNRNDLADWLGKTTFKQLGKDLDNAITLSFDELAEEEMETSTSAFHIANYTQSCAKHDQNILYKMQNSHKIYLICKV</sequence>
<dbReference type="Pfam" id="PF00042">
    <property type="entry name" value="Globin"/>
    <property type="match status" value="1"/>
</dbReference>
<dbReference type="PANTHER" id="PTHR47217:SF1">
    <property type="entry name" value="GLOBIN-LIKE PROTEIN"/>
    <property type="match status" value="1"/>
</dbReference>
<dbReference type="InterPro" id="IPR012292">
    <property type="entry name" value="Globin/Proto"/>
</dbReference>
<keyword evidence="5" id="KW-0408">Iron</keyword>
<dbReference type="GO" id="GO:0019825">
    <property type="term" value="F:oxygen binding"/>
    <property type="evidence" value="ECO:0007669"/>
    <property type="project" value="InterPro"/>
</dbReference>
<dbReference type="GO" id="GO:0005833">
    <property type="term" value="C:hemoglobin complex"/>
    <property type="evidence" value="ECO:0007669"/>
    <property type="project" value="InterPro"/>
</dbReference>
<dbReference type="InterPro" id="IPR002336">
    <property type="entry name" value="Erythrocruorin"/>
</dbReference>
<accession>A0A195AWG8</accession>
<comment type="similarity">
    <text evidence="6">Belongs to the globin family.</text>
</comment>
<evidence type="ECO:0000256" key="2">
    <source>
        <dbReference type="ARBA" id="ARBA00022617"/>
    </source>
</evidence>
<dbReference type="PROSITE" id="PS01033">
    <property type="entry name" value="GLOBIN"/>
    <property type="match status" value="1"/>
</dbReference>
<feature type="domain" description="Globin" evidence="7">
    <location>
        <begin position="22"/>
        <end position="169"/>
    </location>
</feature>
<dbReference type="PANTHER" id="PTHR47217">
    <property type="entry name" value="GLOBIN-LIKE PROTEIN"/>
    <property type="match status" value="1"/>
</dbReference>
<evidence type="ECO:0000256" key="5">
    <source>
        <dbReference type="ARBA" id="ARBA00023004"/>
    </source>
</evidence>
<dbReference type="STRING" id="520822.A0A195AWG8"/>
<evidence type="ECO:0000256" key="4">
    <source>
        <dbReference type="ARBA" id="ARBA00022723"/>
    </source>
</evidence>
<evidence type="ECO:0000259" key="7">
    <source>
        <dbReference type="PROSITE" id="PS01033"/>
    </source>
</evidence>
<dbReference type="GO" id="GO:0005576">
    <property type="term" value="C:extracellular region"/>
    <property type="evidence" value="ECO:0007669"/>
    <property type="project" value="InterPro"/>
</dbReference>
<protein>
    <submittedName>
        <fullName evidence="8">Cytoglobin-2</fullName>
    </submittedName>
</protein>
<keyword evidence="2 6" id="KW-0349">Heme</keyword>
<proteinExistence type="inferred from homology"/>
<dbReference type="GO" id="GO:0046872">
    <property type="term" value="F:metal ion binding"/>
    <property type="evidence" value="ECO:0007669"/>
    <property type="project" value="UniProtKB-KW"/>
</dbReference>
<name>A0A195AWG8_9HYME</name>
<dbReference type="InterPro" id="IPR000971">
    <property type="entry name" value="Globin"/>
</dbReference>
<reference evidence="8 9" key="1">
    <citation type="submission" date="2015-09" db="EMBL/GenBank/DDBJ databases">
        <title>Atta colombica WGS genome.</title>
        <authorList>
            <person name="Nygaard S."/>
            <person name="Hu H."/>
            <person name="Boomsma J."/>
            <person name="Zhang G."/>
        </authorList>
    </citation>
    <scope>NUCLEOTIDE SEQUENCE [LARGE SCALE GENOMIC DNA]</scope>
    <source>
        <strain evidence="8">Treedump-2</strain>
        <tissue evidence="8">Whole body</tissue>
    </source>
</reference>
<dbReference type="EMBL" id="KQ976725">
    <property type="protein sequence ID" value="KYM76521.1"/>
    <property type="molecule type" value="Genomic_DNA"/>
</dbReference>
<evidence type="ECO:0000256" key="1">
    <source>
        <dbReference type="ARBA" id="ARBA00022448"/>
    </source>
</evidence>
<evidence type="ECO:0000256" key="6">
    <source>
        <dbReference type="RuleBase" id="RU000356"/>
    </source>
</evidence>
<dbReference type="Gene3D" id="1.10.490.10">
    <property type="entry name" value="Globins"/>
    <property type="match status" value="1"/>
</dbReference>
<dbReference type="GO" id="GO:0020037">
    <property type="term" value="F:heme binding"/>
    <property type="evidence" value="ECO:0007669"/>
    <property type="project" value="InterPro"/>
</dbReference>
<dbReference type="InterPro" id="IPR044399">
    <property type="entry name" value="Mb-like_M"/>
</dbReference>
<evidence type="ECO:0000256" key="3">
    <source>
        <dbReference type="ARBA" id="ARBA00022621"/>
    </source>
</evidence>
<keyword evidence="9" id="KW-1185">Reference proteome</keyword>
<dbReference type="CDD" id="cd01040">
    <property type="entry name" value="Mb-like"/>
    <property type="match status" value="1"/>
</dbReference>
<dbReference type="InterPro" id="IPR009050">
    <property type="entry name" value="Globin-like_sf"/>
</dbReference>
<keyword evidence="3 6" id="KW-0561">Oxygen transport</keyword>
<organism evidence="8 9">
    <name type="scientific">Atta colombica</name>
    <dbReference type="NCBI Taxonomy" id="520822"/>
    <lineage>
        <taxon>Eukaryota</taxon>
        <taxon>Metazoa</taxon>
        <taxon>Ecdysozoa</taxon>
        <taxon>Arthropoda</taxon>
        <taxon>Hexapoda</taxon>
        <taxon>Insecta</taxon>
        <taxon>Pterygota</taxon>
        <taxon>Neoptera</taxon>
        <taxon>Endopterygota</taxon>
        <taxon>Hymenoptera</taxon>
        <taxon>Apocrita</taxon>
        <taxon>Aculeata</taxon>
        <taxon>Formicoidea</taxon>
        <taxon>Formicidae</taxon>
        <taxon>Myrmicinae</taxon>
        <taxon>Atta</taxon>
    </lineage>
</organism>
<dbReference type="SUPFAM" id="SSF46458">
    <property type="entry name" value="Globin-like"/>
    <property type="match status" value="1"/>
</dbReference>
<dbReference type="AlphaFoldDB" id="A0A195AWG8"/>
<dbReference type="PRINTS" id="PR00611">
    <property type="entry name" value="ERYTHCRUORIN"/>
</dbReference>
<evidence type="ECO:0000313" key="8">
    <source>
        <dbReference type="EMBL" id="KYM76521.1"/>
    </source>
</evidence>
<keyword evidence="1 6" id="KW-0813">Transport</keyword>
<dbReference type="Proteomes" id="UP000078540">
    <property type="component" value="Unassembled WGS sequence"/>
</dbReference>
<dbReference type="GO" id="GO:0005344">
    <property type="term" value="F:oxygen carrier activity"/>
    <property type="evidence" value="ECO:0007669"/>
    <property type="project" value="UniProtKB-KW"/>
</dbReference>
<gene>
    <name evidence="8" type="ORF">ALC53_12964</name>
</gene>